<dbReference type="InterPro" id="IPR000711">
    <property type="entry name" value="ATPase_OSCP/dsu"/>
</dbReference>
<sequence>MSSKQERVNRYAQALWLAQLERWRQAFELVQQVLSDEKLAASLADSSKSSAEKAAALEKALPAGTPVEIANLLKVMADAGDLNLVEDVAARVAQVAPGKAEAVKVEITSAIELTDDEKEQLRKRLTEEYGAGLIFSFSVDPSLMGGLRVRVGDRLIDNSIASRLAALRESIVSVVR</sequence>
<comment type="function">
    <text evidence="8">This protein is part of the stalk that links CF(0) to CF(1). It either transmits conformational changes from CF(0) to CF(1) or is implicated in proton conduction.</text>
</comment>
<gene>
    <name evidence="8 9" type="primary">atpH</name>
    <name evidence="9" type="ORF">ENQ20_08990</name>
</gene>
<keyword evidence="7 8" id="KW-0066">ATP synthesis</keyword>
<evidence type="ECO:0000256" key="2">
    <source>
        <dbReference type="ARBA" id="ARBA00022448"/>
    </source>
</evidence>
<dbReference type="AlphaFoldDB" id="A0A7C1FKW9"/>
<comment type="function">
    <text evidence="8">F(1)F(0) ATP synthase produces ATP from ADP in the presence of a proton or sodium gradient. F-type ATPases consist of two structural domains, F(1) containing the extramembraneous catalytic core and F(0) containing the membrane proton channel, linked together by a central stalk and a peripheral stalk. During catalysis, ATP synthesis in the catalytic domain of F(1) is coupled via a rotary mechanism of the central stalk subunits to proton translocation.</text>
</comment>
<dbReference type="PROSITE" id="PS00389">
    <property type="entry name" value="ATPASE_DELTA"/>
    <property type="match status" value="1"/>
</dbReference>
<dbReference type="HAMAP" id="MF_01416">
    <property type="entry name" value="ATP_synth_delta_bact"/>
    <property type="match status" value="1"/>
</dbReference>
<keyword evidence="4 8" id="KW-0406">Ion transport</keyword>
<dbReference type="GO" id="GO:0005886">
    <property type="term" value="C:plasma membrane"/>
    <property type="evidence" value="ECO:0007669"/>
    <property type="project" value="UniProtKB-SubCell"/>
</dbReference>
<keyword evidence="8" id="KW-1003">Cell membrane</keyword>
<dbReference type="SUPFAM" id="SSF47928">
    <property type="entry name" value="N-terminal domain of the delta subunit of the F1F0-ATP synthase"/>
    <property type="match status" value="1"/>
</dbReference>
<proteinExistence type="inferred from homology"/>
<organism evidence="9">
    <name type="scientific">Caldilinea aerophila</name>
    <dbReference type="NCBI Taxonomy" id="133453"/>
    <lineage>
        <taxon>Bacteria</taxon>
        <taxon>Bacillati</taxon>
        <taxon>Chloroflexota</taxon>
        <taxon>Caldilineae</taxon>
        <taxon>Caldilineales</taxon>
        <taxon>Caldilineaceae</taxon>
        <taxon>Caldilinea</taxon>
    </lineage>
</organism>
<evidence type="ECO:0000256" key="1">
    <source>
        <dbReference type="ARBA" id="ARBA00004370"/>
    </source>
</evidence>
<evidence type="ECO:0000256" key="7">
    <source>
        <dbReference type="ARBA" id="ARBA00023310"/>
    </source>
</evidence>
<evidence type="ECO:0000256" key="5">
    <source>
        <dbReference type="ARBA" id="ARBA00023136"/>
    </source>
</evidence>
<reference evidence="9" key="1">
    <citation type="journal article" date="2020" name="mSystems">
        <title>Genome- and Community-Level Interaction Insights into Carbon Utilization and Element Cycling Functions of Hydrothermarchaeota in Hydrothermal Sediment.</title>
        <authorList>
            <person name="Zhou Z."/>
            <person name="Liu Y."/>
            <person name="Xu W."/>
            <person name="Pan J."/>
            <person name="Luo Z.H."/>
            <person name="Li M."/>
        </authorList>
    </citation>
    <scope>NUCLEOTIDE SEQUENCE [LARGE SCALE GENOMIC DNA]</scope>
    <source>
        <strain evidence="9">SpSt-289</strain>
    </source>
</reference>
<comment type="subunit">
    <text evidence="8">F-type ATPases have 2 components, F(1) - the catalytic core - and F(0) - the membrane proton channel. F(1) has five subunits: alpha(3), beta(3), gamma(1), delta(1), epsilon(1). F(0) has three main subunits: a(1), b(2) and c(10-14). The alpha and beta chains form an alternating ring which encloses part of the gamma chain. F(1) is attached to F(0) by a central stalk formed by the gamma and epsilon chains, while a peripheral stalk is formed by the delta and b chains.</text>
</comment>
<evidence type="ECO:0000313" key="9">
    <source>
        <dbReference type="EMBL" id="HDX31613.1"/>
    </source>
</evidence>
<dbReference type="GO" id="GO:0046933">
    <property type="term" value="F:proton-transporting ATP synthase activity, rotational mechanism"/>
    <property type="evidence" value="ECO:0007669"/>
    <property type="project" value="UniProtKB-UniRule"/>
</dbReference>
<evidence type="ECO:0000256" key="8">
    <source>
        <dbReference type="HAMAP-Rule" id="MF_01416"/>
    </source>
</evidence>
<keyword evidence="2 8" id="KW-0813">Transport</keyword>
<evidence type="ECO:0000256" key="6">
    <source>
        <dbReference type="ARBA" id="ARBA00023196"/>
    </source>
</evidence>
<dbReference type="InterPro" id="IPR020781">
    <property type="entry name" value="ATPase_OSCP/d_CS"/>
</dbReference>
<dbReference type="EMBL" id="DSMG01000086">
    <property type="protein sequence ID" value="HDX31613.1"/>
    <property type="molecule type" value="Genomic_DNA"/>
</dbReference>
<keyword evidence="5 8" id="KW-0472">Membrane</keyword>
<keyword evidence="6 8" id="KW-0139">CF(1)</keyword>
<dbReference type="GO" id="GO:0045259">
    <property type="term" value="C:proton-transporting ATP synthase complex"/>
    <property type="evidence" value="ECO:0007669"/>
    <property type="project" value="UniProtKB-KW"/>
</dbReference>
<dbReference type="InterPro" id="IPR026015">
    <property type="entry name" value="ATP_synth_OSCP/delta_N_sf"/>
</dbReference>
<dbReference type="PANTHER" id="PTHR11910">
    <property type="entry name" value="ATP SYNTHASE DELTA CHAIN"/>
    <property type="match status" value="1"/>
</dbReference>
<keyword evidence="3 8" id="KW-0375">Hydrogen ion transport</keyword>
<evidence type="ECO:0000256" key="3">
    <source>
        <dbReference type="ARBA" id="ARBA00022781"/>
    </source>
</evidence>
<evidence type="ECO:0000256" key="4">
    <source>
        <dbReference type="ARBA" id="ARBA00023065"/>
    </source>
</evidence>
<comment type="similarity">
    <text evidence="8">Belongs to the ATPase delta chain family.</text>
</comment>
<name>A0A7C1FKW9_9CHLR</name>
<dbReference type="Pfam" id="PF00213">
    <property type="entry name" value="OSCP"/>
    <property type="match status" value="1"/>
</dbReference>
<protein>
    <recommendedName>
        <fullName evidence="8">ATP synthase subunit delta</fullName>
    </recommendedName>
    <alternativeName>
        <fullName evidence="8">ATP synthase F(1) sector subunit delta</fullName>
    </alternativeName>
    <alternativeName>
        <fullName evidence="8">F-type ATPase subunit delta</fullName>
        <shortName evidence="8">F-ATPase subunit delta</shortName>
    </alternativeName>
</protein>
<accession>A0A7C1FKW9</accession>
<dbReference type="Gene3D" id="1.10.520.20">
    <property type="entry name" value="N-terminal domain of the delta subunit of the F1F0-ATP synthase"/>
    <property type="match status" value="1"/>
</dbReference>
<comment type="subcellular location">
    <subcellularLocation>
        <location evidence="8">Cell membrane</location>
        <topology evidence="8">Peripheral membrane protein</topology>
    </subcellularLocation>
    <subcellularLocation>
        <location evidence="1">Membrane</location>
    </subcellularLocation>
</comment>
<dbReference type="NCBIfam" id="TIGR01145">
    <property type="entry name" value="ATP_synt_delta"/>
    <property type="match status" value="1"/>
</dbReference>
<comment type="caution">
    <text evidence="9">The sequence shown here is derived from an EMBL/GenBank/DDBJ whole genome shotgun (WGS) entry which is preliminary data.</text>
</comment>